<dbReference type="InterPro" id="IPR022812">
    <property type="entry name" value="Dynamin"/>
</dbReference>
<organism evidence="5 6">
    <name type="scientific">Cryptosporidium ubiquitum</name>
    <dbReference type="NCBI Taxonomy" id="857276"/>
    <lineage>
        <taxon>Eukaryota</taxon>
        <taxon>Sar</taxon>
        <taxon>Alveolata</taxon>
        <taxon>Apicomplexa</taxon>
        <taxon>Conoidasida</taxon>
        <taxon>Coccidia</taxon>
        <taxon>Eucoccidiorida</taxon>
        <taxon>Eimeriorina</taxon>
        <taxon>Cryptosporidiidae</taxon>
        <taxon>Cryptosporidium</taxon>
    </lineage>
</organism>
<feature type="domain" description="GED" evidence="3">
    <location>
        <begin position="724"/>
        <end position="815"/>
    </location>
</feature>
<dbReference type="EMBL" id="LRBP01000027">
    <property type="protein sequence ID" value="OII71919.1"/>
    <property type="molecule type" value="Genomic_DNA"/>
</dbReference>
<dbReference type="InterPro" id="IPR003130">
    <property type="entry name" value="GED"/>
</dbReference>
<dbReference type="InterPro" id="IPR001401">
    <property type="entry name" value="Dynamin_GTPase"/>
</dbReference>
<evidence type="ECO:0000256" key="2">
    <source>
        <dbReference type="ARBA" id="ARBA00023134"/>
    </source>
</evidence>
<dbReference type="Pfam" id="PF00350">
    <property type="entry name" value="Dynamin_N"/>
    <property type="match status" value="1"/>
</dbReference>
<dbReference type="InterPro" id="IPR000375">
    <property type="entry name" value="Dynamin_stalk"/>
</dbReference>
<dbReference type="GO" id="GO:0005737">
    <property type="term" value="C:cytoplasm"/>
    <property type="evidence" value="ECO:0007669"/>
    <property type="project" value="TreeGrafter"/>
</dbReference>
<dbReference type="InterPro" id="IPR045063">
    <property type="entry name" value="Dynamin_N"/>
</dbReference>
<dbReference type="PROSITE" id="PS51718">
    <property type="entry name" value="G_DYNAMIN_2"/>
    <property type="match status" value="1"/>
</dbReference>
<dbReference type="SUPFAM" id="SSF52540">
    <property type="entry name" value="P-loop containing nucleoside triphosphate hydrolases"/>
    <property type="match status" value="1"/>
</dbReference>
<keyword evidence="2" id="KW-0342">GTP-binding</keyword>
<dbReference type="InterPro" id="IPR027417">
    <property type="entry name" value="P-loop_NTPase"/>
</dbReference>
<dbReference type="CDD" id="cd08771">
    <property type="entry name" value="DLP_1"/>
    <property type="match status" value="1"/>
</dbReference>
<dbReference type="AlphaFoldDB" id="A0A1J4MD61"/>
<accession>A0A1J4MD61</accession>
<dbReference type="GO" id="GO:0016020">
    <property type="term" value="C:membrane"/>
    <property type="evidence" value="ECO:0007669"/>
    <property type="project" value="TreeGrafter"/>
</dbReference>
<dbReference type="PANTHER" id="PTHR11566:SF21">
    <property type="entry name" value="DYNAMIN RELATED PROTEIN 1, ISOFORM A"/>
    <property type="match status" value="1"/>
</dbReference>
<dbReference type="SMART" id="SM00053">
    <property type="entry name" value="DYNc"/>
    <property type="match status" value="1"/>
</dbReference>
<dbReference type="SMART" id="SM00302">
    <property type="entry name" value="GED"/>
    <property type="match status" value="1"/>
</dbReference>
<dbReference type="GO" id="GO:0003924">
    <property type="term" value="F:GTPase activity"/>
    <property type="evidence" value="ECO:0007669"/>
    <property type="project" value="InterPro"/>
</dbReference>
<evidence type="ECO:0000313" key="6">
    <source>
        <dbReference type="Proteomes" id="UP000186176"/>
    </source>
</evidence>
<name>A0A1J4MD61_9CRYT</name>
<dbReference type="OrthoDB" id="5061070at2759"/>
<protein>
    <submittedName>
        <fullName evidence="5">Dynamin-related protein</fullName>
    </submittedName>
</protein>
<sequence length="816" mass="91526">MESLIPVINELHDILTIIKEGSGSYKISNELGLDLPEIAVVGSQSVGKSSLLEYIIGRHFLPRGQGIVTRRPLILQLQQIRQENRDDYAEFGHKKGLKFTDFEKVKEEILIETNRLIGENKNVSEVPILLRIFSKKAINLTLVDLPGLTKVPVEDQPSDIESQIRKIVLSYIRRPSCLILAITAANTDIANSDSLNIAREVDPEGLRTIGVLSKLDTVENYSTTIQVLSNQSYPLNRGYVAVMCRDSRQKAGGPRSLRASLNEEKSFFENNSKLKSFQSRCGTYNLVNILQKEFLDHILKLLPQIKNHSKKLIDLKQMELLNYGDFSQSDILDEMEGISALTNRALFIGGESLSFDGNYMIKNKGAVILNCFSKFSRKFQDMIDGQASYQTGLMKLSGGARLNYVFHNWFGNTLFSFDPLDGLSDTEIRTAIKNSTGTKSSLFVSEGAFEVLARIQIKKLLRPSLTCVEQVYEELKRLVEQCSLPELNRYSNLKNNMISVVNNVLEECLGPTNRAVVDLINMELAYINTNHPDFIGGASALTSIFEKEKACLTEGLTRNNSNDMSNNPASNPILLETDSNTITPSNRNRIVLNDFFNDQHEPRKSYLISAEYNETENVATYHNYKLNETYYTSSASRSLKNIGGNSPVLPTNHSATSSIDIFSPARQIQGQITAKHAHAGLLGANLVENEKNYLGKYSGKMGLPIVPETIATTGDPSEREKIESDVIKFFIVSYFNIVRKNIADSVPKAVMYFMVNAAKEAIQRELVAKLYKEEIFDDLLQEEKGIVEKRQQCHRNISKLSNITKQLETLISNLNL</sequence>
<dbReference type="InterPro" id="IPR030381">
    <property type="entry name" value="G_DYNAMIN_dom"/>
</dbReference>
<reference evidence="5 6" key="1">
    <citation type="submission" date="2016-10" db="EMBL/GenBank/DDBJ databases">
        <title>Reductive evolution of mitochondrial metabolism and differential evolution of invasion-related proteins in Cryptosporidium.</title>
        <authorList>
            <person name="Liu S."/>
            <person name="Roellig D.M."/>
            <person name="Guo Y."/>
            <person name="Li N."/>
            <person name="Frace M.A."/>
            <person name="Tang K."/>
            <person name="Zhang L."/>
            <person name="Feng Y."/>
            <person name="Xiao L."/>
        </authorList>
    </citation>
    <scope>NUCLEOTIDE SEQUENCE [LARGE SCALE GENOMIC DNA]</scope>
    <source>
        <strain evidence="5">39726</strain>
    </source>
</reference>
<dbReference type="Proteomes" id="UP000186176">
    <property type="component" value="Unassembled WGS sequence"/>
</dbReference>
<dbReference type="GO" id="GO:0008017">
    <property type="term" value="F:microtubule binding"/>
    <property type="evidence" value="ECO:0007669"/>
    <property type="project" value="TreeGrafter"/>
</dbReference>
<dbReference type="PANTHER" id="PTHR11566">
    <property type="entry name" value="DYNAMIN"/>
    <property type="match status" value="1"/>
</dbReference>
<evidence type="ECO:0000256" key="1">
    <source>
        <dbReference type="ARBA" id="ARBA00022741"/>
    </source>
</evidence>
<dbReference type="RefSeq" id="XP_028873538.1">
    <property type="nucleotide sequence ID" value="XM_029017740.1"/>
</dbReference>
<comment type="caution">
    <text evidence="5">The sequence shown here is derived from an EMBL/GenBank/DDBJ whole genome shotgun (WGS) entry which is preliminary data.</text>
</comment>
<keyword evidence="6" id="KW-1185">Reference proteome</keyword>
<dbReference type="Pfam" id="PF01031">
    <property type="entry name" value="Dynamin_M"/>
    <property type="match status" value="1"/>
</dbReference>
<dbReference type="VEuPathDB" id="CryptoDB:cubi_00727"/>
<dbReference type="GeneID" id="39977519"/>
<dbReference type="PRINTS" id="PR00195">
    <property type="entry name" value="DYNAMIN"/>
</dbReference>
<proteinExistence type="predicted"/>
<keyword evidence="1" id="KW-0547">Nucleotide-binding</keyword>
<dbReference type="GO" id="GO:0005874">
    <property type="term" value="C:microtubule"/>
    <property type="evidence" value="ECO:0007669"/>
    <property type="project" value="TreeGrafter"/>
</dbReference>
<dbReference type="InterPro" id="IPR020850">
    <property type="entry name" value="GED_dom"/>
</dbReference>
<feature type="domain" description="Dynamin-type G" evidence="4">
    <location>
        <begin position="32"/>
        <end position="303"/>
    </location>
</feature>
<evidence type="ECO:0000259" key="3">
    <source>
        <dbReference type="PROSITE" id="PS51388"/>
    </source>
</evidence>
<evidence type="ECO:0000313" key="5">
    <source>
        <dbReference type="EMBL" id="OII71919.1"/>
    </source>
</evidence>
<evidence type="ECO:0000259" key="4">
    <source>
        <dbReference type="PROSITE" id="PS51718"/>
    </source>
</evidence>
<dbReference type="Gene3D" id="1.20.120.1240">
    <property type="entry name" value="Dynamin, middle domain"/>
    <property type="match status" value="2"/>
</dbReference>
<dbReference type="PROSITE" id="PS51388">
    <property type="entry name" value="GED"/>
    <property type="match status" value="1"/>
</dbReference>
<dbReference type="Pfam" id="PF02212">
    <property type="entry name" value="GED"/>
    <property type="match status" value="1"/>
</dbReference>
<gene>
    <name evidence="5" type="ORF">cubi_00727</name>
</gene>
<dbReference type="GO" id="GO:0005525">
    <property type="term" value="F:GTP binding"/>
    <property type="evidence" value="ECO:0007669"/>
    <property type="project" value="InterPro"/>
</dbReference>
<dbReference type="Gene3D" id="3.40.50.300">
    <property type="entry name" value="P-loop containing nucleotide triphosphate hydrolases"/>
    <property type="match status" value="1"/>
</dbReference>